<dbReference type="InterPro" id="IPR016187">
    <property type="entry name" value="CTDL_fold"/>
</dbReference>
<dbReference type="PROSITE" id="PS00615">
    <property type="entry name" value="C_TYPE_LECTIN_1"/>
    <property type="match status" value="1"/>
</dbReference>
<keyword evidence="5" id="KW-1015">Disulfide bond</keyword>
<dbReference type="SUPFAM" id="SSF56436">
    <property type="entry name" value="C-type lectin-like"/>
    <property type="match status" value="1"/>
</dbReference>
<gene>
    <name evidence="7" type="ORF">PoB_000424600</name>
</gene>
<dbReference type="InterPro" id="IPR051663">
    <property type="entry name" value="CLec_Tetranectin-domain"/>
</dbReference>
<dbReference type="PROSITE" id="PS50041">
    <property type="entry name" value="C_TYPE_LECTIN_2"/>
    <property type="match status" value="1"/>
</dbReference>
<dbReference type="GO" id="GO:0030246">
    <property type="term" value="F:carbohydrate binding"/>
    <property type="evidence" value="ECO:0007669"/>
    <property type="project" value="UniProtKB-KW"/>
</dbReference>
<keyword evidence="3" id="KW-0732">Signal</keyword>
<dbReference type="SMART" id="SM00034">
    <property type="entry name" value="CLECT"/>
    <property type="match status" value="1"/>
</dbReference>
<evidence type="ECO:0000256" key="4">
    <source>
        <dbReference type="ARBA" id="ARBA00022734"/>
    </source>
</evidence>
<organism evidence="7 8">
    <name type="scientific">Plakobranchus ocellatus</name>
    <dbReference type="NCBI Taxonomy" id="259542"/>
    <lineage>
        <taxon>Eukaryota</taxon>
        <taxon>Metazoa</taxon>
        <taxon>Spiralia</taxon>
        <taxon>Lophotrochozoa</taxon>
        <taxon>Mollusca</taxon>
        <taxon>Gastropoda</taxon>
        <taxon>Heterobranchia</taxon>
        <taxon>Euthyneura</taxon>
        <taxon>Panpulmonata</taxon>
        <taxon>Sacoglossa</taxon>
        <taxon>Placobranchoidea</taxon>
        <taxon>Plakobranchidae</taxon>
        <taxon>Plakobranchus</taxon>
    </lineage>
</organism>
<evidence type="ECO:0000313" key="8">
    <source>
        <dbReference type="Proteomes" id="UP000735302"/>
    </source>
</evidence>
<proteinExistence type="predicted"/>
<feature type="domain" description="C-type lectin" evidence="6">
    <location>
        <begin position="145"/>
        <end position="262"/>
    </location>
</feature>
<reference evidence="7 8" key="1">
    <citation type="journal article" date="2021" name="Elife">
        <title>Chloroplast acquisition without the gene transfer in kleptoplastic sea slugs, Plakobranchus ocellatus.</title>
        <authorList>
            <person name="Maeda T."/>
            <person name="Takahashi S."/>
            <person name="Yoshida T."/>
            <person name="Shimamura S."/>
            <person name="Takaki Y."/>
            <person name="Nagai Y."/>
            <person name="Toyoda A."/>
            <person name="Suzuki Y."/>
            <person name="Arimoto A."/>
            <person name="Ishii H."/>
            <person name="Satoh N."/>
            <person name="Nishiyama T."/>
            <person name="Hasebe M."/>
            <person name="Maruyama T."/>
            <person name="Minagawa J."/>
            <person name="Obokata J."/>
            <person name="Shigenobu S."/>
        </authorList>
    </citation>
    <scope>NUCLEOTIDE SEQUENCE [LARGE SCALE GENOMIC DNA]</scope>
</reference>
<keyword evidence="4" id="KW-0430">Lectin</keyword>
<dbReference type="GO" id="GO:0008083">
    <property type="term" value="F:growth factor activity"/>
    <property type="evidence" value="ECO:0007669"/>
    <property type="project" value="TreeGrafter"/>
</dbReference>
<evidence type="ECO:0000256" key="5">
    <source>
        <dbReference type="ARBA" id="ARBA00023157"/>
    </source>
</evidence>
<dbReference type="AlphaFoldDB" id="A0AAV3Y5N1"/>
<name>A0AAV3Y5N1_9GAST</name>
<evidence type="ECO:0000256" key="3">
    <source>
        <dbReference type="ARBA" id="ARBA00022729"/>
    </source>
</evidence>
<comment type="caution">
    <text evidence="7">The sequence shown here is derived from an EMBL/GenBank/DDBJ whole genome shotgun (WGS) entry which is preliminary data.</text>
</comment>
<keyword evidence="2" id="KW-0964">Secreted</keyword>
<dbReference type="EMBL" id="BLXT01000501">
    <property type="protein sequence ID" value="GFN77740.1"/>
    <property type="molecule type" value="Genomic_DNA"/>
</dbReference>
<evidence type="ECO:0000256" key="1">
    <source>
        <dbReference type="ARBA" id="ARBA00004613"/>
    </source>
</evidence>
<comment type="subcellular location">
    <subcellularLocation>
        <location evidence="1">Secreted</location>
    </subcellularLocation>
</comment>
<protein>
    <submittedName>
        <fullName evidence="7">Collectin-11</fullName>
    </submittedName>
</protein>
<keyword evidence="8" id="KW-1185">Reference proteome</keyword>
<sequence length="266" mass="29595">MKIIGKDAKGRCSRKAWQTKSPLVLYKIYPRAEGDKLSVMCLFDKKIAGYNGVEKLTLGRRAQGTYGNYTEIGTITAEGALVQCRNLIARSKCSDTPTSAATQSCATFKAVARLQQKKDQCFAQLADFTKLLSIDGSKYFISNLYKGRLYTMSKKIEPFGLEKMNSRCKELGGYLVEHDNEEEQDFVAKFSNHAGRNLVYMGANDIEKEGTFVQYNSKKVMSNVRWNTGEPNNTGGDEDCAVTGAYGLIDVGCSRTLRYICEIPLV</sequence>
<dbReference type="InterPro" id="IPR016186">
    <property type="entry name" value="C-type_lectin-like/link_sf"/>
</dbReference>
<dbReference type="GO" id="GO:0005615">
    <property type="term" value="C:extracellular space"/>
    <property type="evidence" value="ECO:0007669"/>
    <property type="project" value="TreeGrafter"/>
</dbReference>
<dbReference type="Pfam" id="PF00059">
    <property type="entry name" value="Lectin_C"/>
    <property type="match status" value="1"/>
</dbReference>
<evidence type="ECO:0000256" key="2">
    <source>
        <dbReference type="ARBA" id="ARBA00022525"/>
    </source>
</evidence>
<dbReference type="InterPro" id="IPR001304">
    <property type="entry name" value="C-type_lectin-like"/>
</dbReference>
<evidence type="ECO:0000259" key="6">
    <source>
        <dbReference type="PROSITE" id="PS50041"/>
    </source>
</evidence>
<dbReference type="PANTHER" id="PTHR22799:SF1">
    <property type="entry name" value="C-TYPE LECTIN DOMAIN FAMILY 11 MEMBER A"/>
    <property type="match status" value="1"/>
</dbReference>
<dbReference type="InterPro" id="IPR018378">
    <property type="entry name" value="C-type_lectin_CS"/>
</dbReference>
<dbReference type="Proteomes" id="UP000735302">
    <property type="component" value="Unassembled WGS sequence"/>
</dbReference>
<accession>A0AAV3Y5N1</accession>
<evidence type="ECO:0000313" key="7">
    <source>
        <dbReference type="EMBL" id="GFN77740.1"/>
    </source>
</evidence>
<dbReference type="Gene3D" id="3.10.100.10">
    <property type="entry name" value="Mannose-Binding Protein A, subunit A"/>
    <property type="match status" value="1"/>
</dbReference>
<dbReference type="PANTHER" id="PTHR22799">
    <property type="entry name" value="TETRANECTIN-RELATED"/>
    <property type="match status" value="1"/>
</dbReference>